<reference evidence="5" key="1">
    <citation type="journal article" date="2021" name="Proc. Natl. Acad. Sci. U.S.A.">
        <title>A Catalog of Tens of Thousands of Viruses from Human Metagenomes Reveals Hidden Associations with Chronic Diseases.</title>
        <authorList>
            <person name="Tisza M.J."/>
            <person name="Buck C.B."/>
        </authorList>
    </citation>
    <scope>NUCLEOTIDE SEQUENCE</scope>
    <source>
        <strain evidence="5">CtFlR8</strain>
    </source>
</reference>
<dbReference type="InterPro" id="IPR029050">
    <property type="entry name" value="Immunoprotect_excell_Ig-like"/>
</dbReference>
<feature type="region of interest" description="Disordered" evidence="2">
    <location>
        <begin position="126"/>
        <end position="156"/>
    </location>
</feature>
<keyword evidence="3" id="KW-1133">Transmembrane helix</keyword>
<sequence>MQTYGGIKRNTLKFFQYFTSIYRQNTTNVLKFYKIQNERGNYSMKQSGLGIASMILGIISILTACIAFGIVPGIIGAVLAIIALCQKDKKHGIAIAGLTCSIIGIIIFAIMALFVNSVSDSNKESTGTQASVSAIQESSTAVSESTPESKVEEVEAPSGTVISPGYTFDADGLQVTINDFDLDYTDYEDEYGWNAPADGTKYIMIDVSYQNNSKDDKYVSIYDFQCYADDTDCEQNYSVVDSSSLNANLSSGRKTSYKIAFVVPQDAQSIELEYETSIWTGNKEVLKLQ</sequence>
<keyword evidence="3" id="KW-0472">Membrane</keyword>
<evidence type="ECO:0000256" key="3">
    <source>
        <dbReference type="SAM" id="Phobius"/>
    </source>
</evidence>
<feature type="domain" description="DUF4352" evidence="4">
    <location>
        <begin position="166"/>
        <end position="282"/>
    </location>
</feature>
<feature type="transmembrane region" description="Helical" evidence="3">
    <location>
        <begin position="93"/>
        <end position="115"/>
    </location>
</feature>
<dbReference type="EMBL" id="BK059128">
    <property type="protein sequence ID" value="DAE32701.1"/>
    <property type="molecule type" value="Genomic_DNA"/>
</dbReference>
<dbReference type="Gene3D" id="2.60.40.1240">
    <property type="match status" value="1"/>
</dbReference>
<keyword evidence="1" id="KW-0732">Signal</keyword>
<proteinExistence type="predicted"/>
<protein>
    <recommendedName>
        <fullName evidence="4">DUF4352 domain-containing protein</fullName>
    </recommendedName>
</protein>
<dbReference type="InterPro" id="IPR029051">
    <property type="entry name" value="DUF4352"/>
</dbReference>
<keyword evidence="3" id="KW-0812">Transmembrane</keyword>
<feature type="compositionally biased region" description="Polar residues" evidence="2">
    <location>
        <begin position="126"/>
        <end position="146"/>
    </location>
</feature>
<evidence type="ECO:0000256" key="1">
    <source>
        <dbReference type="ARBA" id="ARBA00022729"/>
    </source>
</evidence>
<evidence type="ECO:0000256" key="2">
    <source>
        <dbReference type="SAM" id="MobiDB-lite"/>
    </source>
</evidence>
<organism evidence="5">
    <name type="scientific">virus sp. ctFlR8</name>
    <dbReference type="NCBI Taxonomy" id="2825811"/>
    <lineage>
        <taxon>Viruses</taxon>
    </lineage>
</organism>
<name>A0A8S5RNM8_9VIRU</name>
<feature type="transmembrane region" description="Helical" evidence="3">
    <location>
        <begin position="51"/>
        <end position="81"/>
    </location>
</feature>
<accession>A0A8S5RNM8</accession>
<evidence type="ECO:0000313" key="5">
    <source>
        <dbReference type="EMBL" id="DAE32701.1"/>
    </source>
</evidence>
<dbReference type="Pfam" id="PF11611">
    <property type="entry name" value="DUF4352"/>
    <property type="match status" value="1"/>
</dbReference>
<evidence type="ECO:0000259" key="4">
    <source>
        <dbReference type="Pfam" id="PF11611"/>
    </source>
</evidence>